<protein>
    <submittedName>
        <fullName evidence="2">Uncharacterized protein</fullName>
    </submittedName>
</protein>
<dbReference type="WBParaSite" id="nRc.2.0.1.t18963-RA">
    <property type="protein sequence ID" value="nRc.2.0.1.t18963-RA"/>
    <property type="gene ID" value="nRc.2.0.1.g18963"/>
</dbReference>
<reference evidence="2" key="1">
    <citation type="submission" date="2022-11" db="UniProtKB">
        <authorList>
            <consortium name="WormBaseParasite"/>
        </authorList>
    </citation>
    <scope>IDENTIFICATION</scope>
</reference>
<sequence>MLGLRLTMTNAKISVGFTSYGSNVYEQKRTALMVESHKSGISVVSLFRKIYLNYFVQSILLPSNHVASRYLTFSIVAMARESQDEMKIPQLLKIPVKIHNYTKLDGVEKVLTERLYAHANWPKTLSN</sequence>
<keyword evidence="1" id="KW-1185">Reference proteome</keyword>
<evidence type="ECO:0000313" key="2">
    <source>
        <dbReference type="WBParaSite" id="nRc.2.0.1.t18963-RA"/>
    </source>
</evidence>
<dbReference type="Proteomes" id="UP000887565">
    <property type="component" value="Unplaced"/>
</dbReference>
<organism evidence="1 2">
    <name type="scientific">Romanomermis culicivorax</name>
    <name type="common">Nematode worm</name>
    <dbReference type="NCBI Taxonomy" id="13658"/>
    <lineage>
        <taxon>Eukaryota</taxon>
        <taxon>Metazoa</taxon>
        <taxon>Ecdysozoa</taxon>
        <taxon>Nematoda</taxon>
        <taxon>Enoplea</taxon>
        <taxon>Dorylaimia</taxon>
        <taxon>Mermithida</taxon>
        <taxon>Mermithoidea</taxon>
        <taxon>Mermithidae</taxon>
        <taxon>Romanomermis</taxon>
    </lineage>
</organism>
<accession>A0A915IZ30</accession>
<dbReference type="AlphaFoldDB" id="A0A915IZ30"/>
<proteinExistence type="predicted"/>
<name>A0A915IZ30_ROMCU</name>
<evidence type="ECO:0000313" key="1">
    <source>
        <dbReference type="Proteomes" id="UP000887565"/>
    </source>
</evidence>